<evidence type="ECO:0000313" key="2">
    <source>
        <dbReference type="EMBL" id="HIR39338.1"/>
    </source>
</evidence>
<gene>
    <name evidence="2" type="ORF">IAB90_03045</name>
</gene>
<feature type="transmembrane region" description="Helical" evidence="1">
    <location>
        <begin position="20"/>
        <end position="42"/>
    </location>
</feature>
<dbReference type="EMBL" id="DVHB01000056">
    <property type="protein sequence ID" value="HIR39338.1"/>
    <property type="molecule type" value="Genomic_DNA"/>
</dbReference>
<dbReference type="AlphaFoldDB" id="A0A9D1AG86"/>
<name>A0A9D1AG86_9FIRM</name>
<evidence type="ECO:0000313" key="3">
    <source>
        <dbReference type="Proteomes" id="UP000824179"/>
    </source>
</evidence>
<feature type="transmembrane region" description="Helical" evidence="1">
    <location>
        <begin position="54"/>
        <end position="71"/>
    </location>
</feature>
<sequence length="198" mass="22047">MLTQFFDGIYSAISSLTLEVSLCICWGAFGFVFLCTMFCTIFNGSVRAADKRPYLALVNIFAAVTFALALTESEPAFSVLLAAVFWCAGYLTYGLIVLLSRRKNERKRHYNMPDISVPEMRSRPSVSPAGANVRAEHALSVTEKLLAKDLGRGDRQETERIRASIGFIQAKGSLTPEDNERLNDNFNTLLKLMAKYNV</sequence>
<evidence type="ECO:0000256" key="1">
    <source>
        <dbReference type="SAM" id="Phobius"/>
    </source>
</evidence>
<dbReference type="Proteomes" id="UP000824179">
    <property type="component" value="Unassembled WGS sequence"/>
</dbReference>
<keyword evidence="1" id="KW-0472">Membrane</keyword>
<comment type="caution">
    <text evidence="2">The sequence shown here is derived from an EMBL/GenBank/DDBJ whole genome shotgun (WGS) entry which is preliminary data.</text>
</comment>
<proteinExistence type="predicted"/>
<feature type="transmembrane region" description="Helical" evidence="1">
    <location>
        <begin position="77"/>
        <end position="99"/>
    </location>
</feature>
<keyword evidence="1" id="KW-0812">Transmembrane</keyword>
<keyword evidence="1" id="KW-1133">Transmembrane helix</keyword>
<reference evidence="2" key="1">
    <citation type="submission" date="2020-10" db="EMBL/GenBank/DDBJ databases">
        <authorList>
            <person name="Gilroy R."/>
        </authorList>
    </citation>
    <scope>NUCLEOTIDE SEQUENCE</scope>
    <source>
        <strain evidence="2">ChiW25-3613</strain>
    </source>
</reference>
<organism evidence="2 3">
    <name type="scientific">Candidatus Coproplasma stercoripullorum</name>
    <dbReference type="NCBI Taxonomy" id="2840751"/>
    <lineage>
        <taxon>Bacteria</taxon>
        <taxon>Bacillati</taxon>
        <taxon>Bacillota</taxon>
        <taxon>Clostridia</taxon>
        <taxon>Eubacteriales</taxon>
        <taxon>Candidatus Coproplasma</taxon>
    </lineage>
</organism>
<reference evidence="2" key="2">
    <citation type="journal article" date="2021" name="PeerJ">
        <title>Extensive microbial diversity within the chicken gut microbiome revealed by metagenomics and culture.</title>
        <authorList>
            <person name="Gilroy R."/>
            <person name="Ravi A."/>
            <person name="Getino M."/>
            <person name="Pursley I."/>
            <person name="Horton D.L."/>
            <person name="Alikhan N.F."/>
            <person name="Baker D."/>
            <person name="Gharbi K."/>
            <person name="Hall N."/>
            <person name="Watson M."/>
            <person name="Adriaenssens E.M."/>
            <person name="Foster-Nyarko E."/>
            <person name="Jarju S."/>
            <person name="Secka A."/>
            <person name="Antonio M."/>
            <person name="Oren A."/>
            <person name="Chaudhuri R.R."/>
            <person name="La Ragione R."/>
            <person name="Hildebrand F."/>
            <person name="Pallen M.J."/>
        </authorList>
    </citation>
    <scope>NUCLEOTIDE SEQUENCE</scope>
    <source>
        <strain evidence="2">ChiW25-3613</strain>
    </source>
</reference>
<accession>A0A9D1AG86</accession>
<protein>
    <submittedName>
        <fullName evidence="2">Uncharacterized protein</fullName>
    </submittedName>
</protein>